<dbReference type="PANTHER" id="PTHR31439:SF4">
    <property type="entry name" value="NEURONAL PAS DOMAIN PROTEIN"/>
    <property type="match status" value="1"/>
</dbReference>
<evidence type="ECO:0000313" key="1">
    <source>
        <dbReference type="EnsemblPlants" id="Kaladp0011s0981.1.v1.1"/>
    </source>
</evidence>
<proteinExistence type="predicted"/>
<accession>A0A7N0SXB3</accession>
<dbReference type="AlphaFoldDB" id="A0A7N0SXB3"/>
<organism evidence="1 2">
    <name type="scientific">Kalanchoe fedtschenkoi</name>
    <name type="common">Lavender scallops</name>
    <name type="synonym">South American air plant</name>
    <dbReference type="NCBI Taxonomy" id="63787"/>
    <lineage>
        <taxon>Eukaryota</taxon>
        <taxon>Viridiplantae</taxon>
        <taxon>Streptophyta</taxon>
        <taxon>Embryophyta</taxon>
        <taxon>Tracheophyta</taxon>
        <taxon>Spermatophyta</taxon>
        <taxon>Magnoliopsida</taxon>
        <taxon>eudicotyledons</taxon>
        <taxon>Gunneridae</taxon>
        <taxon>Pentapetalae</taxon>
        <taxon>Saxifragales</taxon>
        <taxon>Crassulaceae</taxon>
        <taxon>Kalanchoe</taxon>
    </lineage>
</organism>
<dbReference type="EnsemblPlants" id="Kaladp0011s0981.1.v1.1">
    <property type="protein sequence ID" value="Kaladp0011s0981.1.v1.1"/>
    <property type="gene ID" value="Kaladp0011s0981.v1.1"/>
</dbReference>
<sequence>MSPWDSPDIWSWLHKLPPLDAWKTNSMSIPICSPDSAQPNLNLSISQNLQSSSFIFSVYIDFNLPISLWTSKPFELKSETIELADTVLIPSVLTNLVQDVLRYGAIKSSALELPTQESLHDYQAAFNLAFISLTFLVCIYEAPADLRPTFLYDLKAQLSSPESREALKQLMKLLGSNLEEQWMKSINLGITNWIANLEASNNENQIPPALFSHSLSTSGLWKVQLYCPLAALEAENTTNHSADPKLNFSLNYHQLEGVLQFNYQVAMQETWIDVKVKIDNIRFDVTRLIDETLMNDQGVGASEKHFPSRISLQLTPTLQTEVLSVSVSKSSENPSKEIGLEKSIEAGLDIPTSLGLKISAGENTTVSLKPWKFEESVSGNSANLNWYLHDAGDGREVASSKPSKFSLMHPNAWFKDRYSSPYRPFTRQGGIVFAGDEYGESVWWKMDKSAAGKTMVWEMRGWVWLTYWPNKHKTFYNENRRLEFSETLHLTLS</sequence>
<keyword evidence="2" id="KW-1185">Reference proteome</keyword>
<name>A0A7N0SXB3_KALFE</name>
<reference evidence="1" key="1">
    <citation type="submission" date="2021-01" db="UniProtKB">
        <authorList>
            <consortium name="EnsemblPlants"/>
        </authorList>
    </citation>
    <scope>IDENTIFICATION</scope>
</reference>
<evidence type="ECO:0000313" key="2">
    <source>
        <dbReference type="Proteomes" id="UP000594263"/>
    </source>
</evidence>
<dbReference type="PANTHER" id="PTHR31439">
    <property type="entry name" value="EXPRESSED PROTEIN"/>
    <property type="match status" value="1"/>
</dbReference>
<dbReference type="Gramene" id="Kaladp0011s0981.1.v1.1">
    <property type="protein sequence ID" value="Kaladp0011s0981.1.v1.1"/>
    <property type="gene ID" value="Kaladp0011s0981.v1.1"/>
</dbReference>
<protein>
    <submittedName>
        <fullName evidence="1">Uncharacterized protein</fullName>
    </submittedName>
</protein>
<dbReference type="OMA" id="REMWFNI"/>
<dbReference type="Proteomes" id="UP000594263">
    <property type="component" value="Unplaced"/>
</dbReference>